<evidence type="ECO:0000313" key="1">
    <source>
        <dbReference type="EMBL" id="CAG8837236.1"/>
    </source>
</evidence>
<evidence type="ECO:0000313" key="2">
    <source>
        <dbReference type="Proteomes" id="UP000789920"/>
    </source>
</evidence>
<dbReference type="EMBL" id="CAJVQC010117019">
    <property type="protein sequence ID" value="CAG8837236.1"/>
    <property type="molecule type" value="Genomic_DNA"/>
</dbReference>
<feature type="non-terminal residue" evidence="1">
    <location>
        <position position="118"/>
    </location>
</feature>
<proteinExistence type="predicted"/>
<name>A0ACA9SHZ4_9GLOM</name>
<organism evidence="1 2">
    <name type="scientific">Racocetra persica</name>
    <dbReference type="NCBI Taxonomy" id="160502"/>
    <lineage>
        <taxon>Eukaryota</taxon>
        <taxon>Fungi</taxon>
        <taxon>Fungi incertae sedis</taxon>
        <taxon>Mucoromycota</taxon>
        <taxon>Glomeromycotina</taxon>
        <taxon>Glomeromycetes</taxon>
        <taxon>Diversisporales</taxon>
        <taxon>Gigasporaceae</taxon>
        <taxon>Racocetra</taxon>
    </lineage>
</organism>
<accession>A0ACA9SHZ4</accession>
<dbReference type="Proteomes" id="UP000789920">
    <property type="component" value="Unassembled WGS sequence"/>
</dbReference>
<reference evidence="1" key="1">
    <citation type="submission" date="2021-06" db="EMBL/GenBank/DDBJ databases">
        <authorList>
            <person name="Kallberg Y."/>
            <person name="Tangrot J."/>
            <person name="Rosling A."/>
        </authorList>
    </citation>
    <scope>NUCLEOTIDE SEQUENCE</scope>
    <source>
        <strain evidence="1">MA461A</strain>
    </source>
</reference>
<feature type="non-terminal residue" evidence="1">
    <location>
        <position position="1"/>
    </location>
</feature>
<keyword evidence="2" id="KW-1185">Reference proteome</keyword>
<comment type="caution">
    <text evidence="1">The sequence shown here is derived from an EMBL/GenBank/DDBJ whole genome shotgun (WGS) entry which is preliminary data.</text>
</comment>
<gene>
    <name evidence="1" type="ORF">RPERSI_LOCUS30228</name>
</gene>
<sequence length="118" mass="13542">PLLIEYNENDLILVKKNISLNQKPHCIIIHDETTLAANDDKKTGWEPGGRCIHISEFLYEPLGRVYLTVKQHLAHSEISNRYVTETLEVGINHDGYWNVQLLAEQLKRTIDVLEIALP</sequence>
<protein>
    <submittedName>
        <fullName evidence="1">19463_t:CDS:1</fullName>
    </submittedName>
</protein>